<keyword evidence="4 11" id="KW-0589">Pheromone response</keyword>
<feature type="transmembrane region" description="Helical" evidence="11">
    <location>
        <begin position="50"/>
        <end position="72"/>
    </location>
</feature>
<evidence type="ECO:0000256" key="2">
    <source>
        <dbReference type="ARBA" id="ARBA00010663"/>
    </source>
</evidence>
<keyword evidence="7 11" id="KW-0297">G-protein coupled receptor</keyword>
<evidence type="ECO:0000256" key="10">
    <source>
        <dbReference type="ARBA" id="ARBA00023224"/>
    </source>
</evidence>
<dbReference type="Ensembl" id="ENSXETT00000087497">
    <property type="protein sequence ID" value="ENSXETP00000100429"/>
    <property type="gene ID" value="ENSXETG00000040478"/>
</dbReference>
<feature type="transmembrane region" description="Helical" evidence="11">
    <location>
        <begin position="311"/>
        <end position="328"/>
    </location>
</feature>
<proteinExistence type="inferred from homology"/>
<keyword evidence="5 11" id="KW-0812">Transmembrane</keyword>
<reference evidence="13" key="2">
    <citation type="submission" date="2020-05" db="UniProtKB">
        <authorList>
            <consortium name="Ensembl"/>
        </authorList>
    </citation>
    <scope>IDENTIFICATION</scope>
</reference>
<evidence type="ECO:0000256" key="7">
    <source>
        <dbReference type="ARBA" id="ARBA00023040"/>
    </source>
</evidence>
<dbReference type="GeneTree" id="ENSGT01030000234553"/>
<keyword evidence="3 11" id="KW-1003">Cell membrane</keyword>
<dbReference type="GO" id="GO:0016503">
    <property type="term" value="F:pheromone receptor activity"/>
    <property type="evidence" value="ECO:0007669"/>
    <property type="project" value="InterPro"/>
</dbReference>
<dbReference type="FunCoup" id="A0A6I8SRG0">
    <property type="interactions" value="4"/>
</dbReference>
<reference evidence="13" key="1">
    <citation type="journal article" date="2010" name="Science">
        <title>The genome of the Western clawed frog Xenopus tropicalis.</title>
        <authorList>
            <person name="Hellsten U."/>
            <person name="Harland R.M."/>
            <person name="Gilchrist M.J."/>
            <person name="Hendrix D."/>
            <person name="Jurka J."/>
            <person name="Kapitonov V."/>
            <person name="Ovcharenko I."/>
            <person name="Putnam N.H."/>
            <person name="Shu S."/>
            <person name="Taher L."/>
            <person name="Blitz I.L."/>
            <person name="Blumberg B."/>
            <person name="Dichmann D.S."/>
            <person name="Dubchak I."/>
            <person name="Amaya E."/>
            <person name="Detter J.C."/>
            <person name="Fletcher R."/>
            <person name="Gerhard D.S."/>
            <person name="Goodstein D."/>
            <person name="Graves T."/>
            <person name="Grigoriev I.V."/>
            <person name="Grimwood J."/>
            <person name="Kawashima T."/>
            <person name="Lindquist E."/>
            <person name="Lucas S.M."/>
            <person name="Mead P.E."/>
            <person name="Mitros T."/>
            <person name="Ogino H."/>
            <person name="Ohta Y."/>
            <person name="Poliakov A.V."/>
            <person name="Pollet N."/>
            <person name="Robert J."/>
            <person name="Salamov A."/>
            <person name="Sater A.K."/>
            <person name="Schmutz J."/>
            <person name="Terry A."/>
            <person name="Vize P.D."/>
            <person name="Warren W.C."/>
            <person name="Wells D."/>
            <person name="Wills A."/>
            <person name="Wilson R.K."/>
            <person name="Zimmerman L.B."/>
            <person name="Zorn A.M."/>
            <person name="Grainger R."/>
            <person name="Grammer T."/>
            <person name="Khokha M.K."/>
            <person name="Richardson P.M."/>
            <person name="Rokhsar D.S."/>
        </authorList>
    </citation>
    <scope>NUCLEOTIDE SEQUENCE [LARGE SCALE GENOMIC DNA]</scope>
    <source>
        <strain evidence="13">Nigerian</strain>
    </source>
</reference>
<feature type="domain" description="G-protein coupled receptors family 1 profile" evidence="12">
    <location>
        <begin position="63"/>
        <end position="327"/>
    </location>
</feature>
<comment type="similarity">
    <text evidence="2 11">Belongs to the G-protein coupled receptor 1 family.</text>
</comment>
<keyword evidence="8 11" id="KW-0472">Membrane</keyword>
<dbReference type="SUPFAM" id="SSF81321">
    <property type="entry name" value="Family A G protein-coupled receptor-like"/>
    <property type="match status" value="1"/>
</dbReference>
<evidence type="ECO:0000256" key="9">
    <source>
        <dbReference type="ARBA" id="ARBA00023170"/>
    </source>
</evidence>
<dbReference type="FunFam" id="1.20.1070.10:FF:000300">
    <property type="entry name" value="Vomeronasal type-1 receptor"/>
    <property type="match status" value="1"/>
</dbReference>
<feature type="transmembrane region" description="Helical" evidence="11">
    <location>
        <begin position="273"/>
        <end position="291"/>
    </location>
</feature>
<keyword evidence="6 11" id="KW-1133">Transmembrane helix</keyword>
<evidence type="ECO:0000256" key="3">
    <source>
        <dbReference type="ARBA" id="ARBA00022475"/>
    </source>
</evidence>
<dbReference type="PROSITE" id="PS50262">
    <property type="entry name" value="G_PROTEIN_RECEP_F1_2"/>
    <property type="match status" value="1"/>
</dbReference>
<evidence type="ECO:0000256" key="8">
    <source>
        <dbReference type="ARBA" id="ARBA00023136"/>
    </source>
</evidence>
<feature type="transmembrane region" description="Helical" evidence="11">
    <location>
        <begin position="165"/>
        <end position="184"/>
    </location>
</feature>
<accession>A0A6I8SRG0</accession>
<dbReference type="GO" id="GO:0005886">
    <property type="term" value="C:plasma membrane"/>
    <property type="evidence" value="ECO:0007669"/>
    <property type="project" value="UniProtKB-SubCell"/>
</dbReference>
<keyword evidence="9 11" id="KW-0675">Receptor</keyword>
<dbReference type="AlphaFoldDB" id="A0A6I8SRG0"/>
<feature type="transmembrane region" description="Helical" evidence="11">
    <location>
        <begin position="93"/>
        <end position="112"/>
    </location>
</feature>
<evidence type="ECO:0000256" key="11">
    <source>
        <dbReference type="RuleBase" id="RU364061"/>
    </source>
</evidence>
<dbReference type="GO" id="GO:0019236">
    <property type="term" value="P:response to pheromone"/>
    <property type="evidence" value="ECO:0007669"/>
    <property type="project" value="UniProtKB-KW"/>
</dbReference>
<evidence type="ECO:0000256" key="4">
    <source>
        <dbReference type="ARBA" id="ARBA00022507"/>
    </source>
</evidence>
<dbReference type="Pfam" id="PF03402">
    <property type="entry name" value="V1R"/>
    <property type="match status" value="1"/>
</dbReference>
<sequence>KTCIAIFKAIDIINPRRAPPSQENLFYMIVKSNLLKRDYSVMAVNVQLKAAGFVSLLIAGIPANILLMLSFARIAFSGKKLLPANVIRMSLSVANLFVLLSRVVPHALYFIGLKNLLNDQQCKLFIFVFRVSRAMSICITSFLSCHQCIIIAPATGKWKYLKQMVSCYVLIIIALFLAMNMAIYHSGILYGRATTNETLSPYTLHLSYCDVAFLNYATYIINGLLSAVREIIFVGLMTLSSIYMVYILFCHGKSMKGMRSSDKGQSKTIEYKASRAVILLVTMYMALFGMDNSMWIYTLTMSNVDPDVSDTRLFLAASFAVLSPIHIFSSKKRTIDIHTIITNENRSKNLFNAV</sequence>
<organism evidence="13">
    <name type="scientific">Xenopus tropicalis</name>
    <name type="common">Western clawed frog</name>
    <name type="synonym">Silurana tropicalis</name>
    <dbReference type="NCBI Taxonomy" id="8364"/>
    <lineage>
        <taxon>Eukaryota</taxon>
        <taxon>Metazoa</taxon>
        <taxon>Chordata</taxon>
        <taxon>Craniata</taxon>
        <taxon>Vertebrata</taxon>
        <taxon>Euteleostomi</taxon>
        <taxon>Amphibia</taxon>
        <taxon>Batrachia</taxon>
        <taxon>Anura</taxon>
        <taxon>Pipoidea</taxon>
        <taxon>Pipidae</taxon>
        <taxon>Xenopodinae</taxon>
        <taxon>Xenopus</taxon>
        <taxon>Silurana</taxon>
    </lineage>
</organism>
<evidence type="ECO:0000256" key="5">
    <source>
        <dbReference type="ARBA" id="ARBA00022692"/>
    </source>
</evidence>
<dbReference type="Gene3D" id="1.20.1070.10">
    <property type="entry name" value="Rhodopsin 7-helix transmembrane proteins"/>
    <property type="match status" value="1"/>
</dbReference>
<comment type="subcellular location">
    <subcellularLocation>
        <location evidence="1 11">Cell membrane</location>
        <topology evidence="1 11">Multi-pass membrane protein</topology>
    </subcellularLocation>
</comment>
<dbReference type="InParanoid" id="A0A6I8SRG0"/>
<dbReference type="InterPro" id="IPR004072">
    <property type="entry name" value="Vmron_rcpt_1"/>
</dbReference>
<evidence type="ECO:0000256" key="1">
    <source>
        <dbReference type="ARBA" id="ARBA00004651"/>
    </source>
</evidence>
<keyword evidence="10 11" id="KW-0807">Transducer</keyword>
<name>A0A6I8SRG0_XENTR</name>
<evidence type="ECO:0000313" key="13">
    <source>
        <dbReference type="Ensembl" id="ENSXETP00000100429"/>
    </source>
</evidence>
<dbReference type="PANTHER" id="PTHR24062">
    <property type="entry name" value="VOMERONASAL TYPE-1 RECEPTOR"/>
    <property type="match status" value="1"/>
</dbReference>
<evidence type="ECO:0000256" key="6">
    <source>
        <dbReference type="ARBA" id="ARBA00022989"/>
    </source>
</evidence>
<protein>
    <recommendedName>
        <fullName evidence="11">Vomeronasal type-1 receptor</fullName>
    </recommendedName>
</protein>
<evidence type="ECO:0000259" key="12">
    <source>
        <dbReference type="PROSITE" id="PS50262"/>
    </source>
</evidence>
<dbReference type="InterPro" id="IPR017452">
    <property type="entry name" value="GPCR_Rhodpsn_7TM"/>
</dbReference>
<feature type="transmembrane region" description="Helical" evidence="11">
    <location>
        <begin position="231"/>
        <end position="252"/>
    </location>
</feature>